<evidence type="ECO:0000256" key="1">
    <source>
        <dbReference type="ARBA" id="ARBA00000085"/>
    </source>
</evidence>
<evidence type="ECO:0000259" key="10">
    <source>
        <dbReference type="PROSITE" id="PS50109"/>
    </source>
</evidence>
<dbReference type="InterPro" id="IPR036097">
    <property type="entry name" value="HisK_dim/P_sf"/>
</dbReference>
<dbReference type="SUPFAM" id="SSF52172">
    <property type="entry name" value="CheY-like"/>
    <property type="match status" value="1"/>
</dbReference>
<dbReference type="InterPro" id="IPR001789">
    <property type="entry name" value="Sig_transdc_resp-reg_receiver"/>
</dbReference>
<dbReference type="Pfam" id="PF13424">
    <property type="entry name" value="TPR_12"/>
    <property type="match status" value="1"/>
</dbReference>
<dbReference type="Proteomes" id="UP000287746">
    <property type="component" value="Unassembled WGS sequence"/>
</dbReference>
<dbReference type="SUPFAM" id="SSF47384">
    <property type="entry name" value="Homodimeric domain of signal transducing histidine kinase"/>
    <property type="match status" value="1"/>
</dbReference>
<dbReference type="Gene3D" id="3.30.565.10">
    <property type="entry name" value="Histidine kinase-like ATPase, C-terminal domain"/>
    <property type="match status" value="1"/>
</dbReference>
<dbReference type="InterPro" id="IPR005467">
    <property type="entry name" value="His_kinase_dom"/>
</dbReference>
<dbReference type="SUPFAM" id="SSF55874">
    <property type="entry name" value="ATPase domain of HSP90 chaperone/DNA topoisomerase II/histidine kinase"/>
    <property type="match status" value="1"/>
</dbReference>
<dbReference type="InterPro" id="IPR011990">
    <property type="entry name" value="TPR-like_helical_dom_sf"/>
</dbReference>
<evidence type="ECO:0000256" key="2">
    <source>
        <dbReference type="ARBA" id="ARBA00012438"/>
    </source>
</evidence>
<comment type="catalytic activity">
    <reaction evidence="1">
        <text>ATP + protein L-histidine = ADP + protein N-phospho-L-histidine.</text>
        <dbReference type="EC" id="2.7.13.3"/>
    </reaction>
</comment>
<dbReference type="PROSITE" id="PS50109">
    <property type="entry name" value="HIS_KIN"/>
    <property type="match status" value="1"/>
</dbReference>
<dbReference type="InterPro" id="IPR011006">
    <property type="entry name" value="CheY-like_superfamily"/>
</dbReference>
<feature type="domain" description="Histidine kinase" evidence="10">
    <location>
        <begin position="440"/>
        <end position="656"/>
    </location>
</feature>
<proteinExistence type="predicted"/>
<keyword evidence="5 12" id="KW-0418">Kinase</keyword>
<keyword evidence="6" id="KW-0902">Two-component regulatory system</keyword>
<evidence type="ECO:0000256" key="6">
    <source>
        <dbReference type="ARBA" id="ARBA00023012"/>
    </source>
</evidence>
<dbReference type="Pfam" id="PF02518">
    <property type="entry name" value="HATPase_c"/>
    <property type="match status" value="1"/>
</dbReference>
<dbReference type="SMART" id="SM00388">
    <property type="entry name" value="HisKA"/>
    <property type="match status" value="1"/>
</dbReference>
<name>A0A430G1Y1_9SPHN</name>
<dbReference type="PROSITE" id="PS50110">
    <property type="entry name" value="RESPONSE_REGULATORY"/>
    <property type="match status" value="1"/>
</dbReference>
<evidence type="ECO:0000256" key="4">
    <source>
        <dbReference type="ARBA" id="ARBA00022679"/>
    </source>
</evidence>
<dbReference type="RefSeq" id="WP_126004774.1">
    <property type="nucleotide sequence ID" value="NZ_QQYZ01000012.1"/>
</dbReference>
<dbReference type="InterPro" id="IPR019734">
    <property type="entry name" value="TPR_rpt"/>
</dbReference>
<dbReference type="EMBL" id="QQYZ01000012">
    <property type="protein sequence ID" value="RSY82497.1"/>
    <property type="molecule type" value="Genomic_DNA"/>
</dbReference>
<feature type="chain" id="PRO_5019583896" description="histidine kinase" evidence="9">
    <location>
        <begin position="22"/>
        <end position="808"/>
    </location>
</feature>
<gene>
    <name evidence="12" type="ORF">DAH66_13275</name>
</gene>
<dbReference type="SUPFAM" id="SSF48452">
    <property type="entry name" value="TPR-like"/>
    <property type="match status" value="1"/>
</dbReference>
<comment type="caution">
    <text evidence="7">Lacks conserved residue(s) required for the propagation of feature annotation.</text>
</comment>
<feature type="domain" description="Response regulatory" evidence="11">
    <location>
        <begin position="672"/>
        <end position="791"/>
    </location>
</feature>
<evidence type="ECO:0000256" key="7">
    <source>
        <dbReference type="PROSITE-ProRule" id="PRU00169"/>
    </source>
</evidence>
<dbReference type="InterPro" id="IPR004358">
    <property type="entry name" value="Sig_transdc_His_kin-like_C"/>
</dbReference>
<dbReference type="CDD" id="cd16922">
    <property type="entry name" value="HATPase_EvgS-ArcB-TorS-like"/>
    <property type="match status" value="1"/>
</dbReference>
<keyword evidence="9" id="KW-0732">Signal</keyword>
<evidence type="ECO:0000313" key="13">
    <source>
        <dbReference type="Proteomes" id="UP000287746"/>
    </source>
</evidence>
<dbReference type="PANTHER" id="PTHR43047:SF64">
    <property type="entry name" value="HISTIDINE KINASE CONTAINING CHEY-HOMOLOGOUS RECEIVER DOMAIN AND PAS DOMAIN-RELATED"/>
    <property type="match status" value="1"/>
</dbReference>
<dbReference type="InterPro" id="IPR036890">
    <property type="entry name" value="HATPase_C_sf"/>
</dbReference>
<dbReference type="Gene3D" id="1.25.40.10">
    <property type="entry name" value="Tetratricopeptide repeat domain"/>
    <property type="match status" value="2"/>
</dbReference>
<keyword evidence="8" id="KW-1133">Transmembrane helix</keyword>
<evidence type="ECO:0000259" key="11">
    <source>
        <dbReference type="PROSITE" id="PS50110"/>
    </source>
</evidence>
<dbReference type="Gene3D" id="3.40.50.2300">
    <property type="match status" value="1"/>
</dbReference>
<dbReference type="CDD" id="cd00082">
    <property type="entry name" value="HisKA"/>
    <property type="match status" value="1"/>
</dbReference>
<dbReference type="Gene3D" id="1.10.287.130">
    <property type="match status" value="1"/>
</dbReference>
<keyword evidence="8" id="KW-0812">Transmembrane</keyword>
<sequence length="808" mass="86163">MRRLLPIVAAITLGLSAPALAQQSAAETLIDRAKAAMITQPGEALQLAGEAERRAAVITDPRAKATAIATALWLQSEASIRTRDSKTAAPRIARALQLISPYPEPSKLRGDLLLARAGVQQDEMRPAEALASLQEAFNIFGAVGEKRSQSIALQTIANLYTEANDFASADKYFRQASEIYEGDPRLLLFLYNNRGNVLLRLERNADASAQYRRALATARSLGSETVLPPILANLARSLIAEDKLDEADAVLDEAMEIVRRNDGKGPEAQLLAISADAAYHRGQLNRARSLIERSFAGADLSQTSIAYRDAHLTAYNIYRKLGESALALPHLERVRKLGDEAAQLATSTNIALMAARFDYANQELRIANLKADEARREAEFQRTLLFGVGGATLIIITLLSIGLFTIRRSRNQVRAANVELGETNVALEKALKAKTEFLATTSHEIRTPLNGILGMTQIMLRDPTVPAQTRDRLGIVHGAGMTMRALVDDILDVAKMETGNLTVELAAADLHAMLRDVTRMWEEQARGKGLDFKLETEGAPAWVETDAGRLRQMLFNLLSNALKFTEKGTVAVKAFATDGRLRIAVSDSGIGIPAEKHEEIFESFRQVDAGTTRKFGGTGLGLAIVRNLARALDGDVSVASVEGEGTTFTVDLPLIEAAAPDGAGAAGGPGEPVIVLDRNPIARGMLRTLLEPHFSSVQFAATPDEALAMLTGSGPALLLGEEATLKAAGDDAVAVLASLAKAVKEKGGRSAVLWVKPDEAMLAALAEAGADTVVAKPVAGAALVEALVAGRPQNSGQSTASRLVSQAA</sequence>
<evidence type="ECO:0000313" key="12">
    <source>
        <dbReference type="EMBL" id="RSY82497.1"/>
    </source>
</evidence>
<feature type="transmembrane region" description="Helical" evidence="8">
    <location>
        <begin position="384"/>
        <end position="406"/>
    </location>
</feature>
<dbReference type="InterPro" id="IPR003661">
    <property type="entry name" value="HisK_dim/P_dom"/>
</dbReference>
<dbReference type="GO" id="GO:0000155">
    <property type="term" value="F:phosphorelay sensor kinase activity"/>
    <property type="evidence" value="ECO:0007669"/>
    <property type="project" value="InterPro"/>
</dbReference>
<dbReference type="Pfam" id="PF00512">
    <property type="entry name" value="HisKA"/>
    <property type="match status" value="1"/>
</dbReference>
<dbReference type="EC" id="2.7.13.3" evidence="2"/>
<dbReference type="InterPro" id="IPR003594">
    <property type="entry name" value="HATPase_dom"/>
</dbReference>
<keyword evidence="8" id="KW-0472">Membrane</keyword>
<evidence type="ECO:0000256" key="5">
    <source>
        <dbReference type="ARBA" id="ARBA00022777"/>
    </source>
</evidence>
<dbReference type="PRINTS" id="PR00344">
    <property type="entry name" value="BCTRLSENSOR"/>
</dbReference>
<evidence type="ECO:0000256" key="3">
    <source>
        <dbReference type="ARBA" id="ARBA00022553"/>
    </source>
</evidence>
<evidence type="ECO:0000256" key="9">
    <source>
        <dbReference type="SAM" id="SignalP"/>
    </source>
</evidence>
<keyword evidence="3" id="KW-0597">Phosphoprotein</keyword>
<keyword evidence="4" id="KW-0808">Transferase</keyword>
<reference evidence="12 13" key="1">
    <citation type="submission" date="2018-07" db="EMBL/GenBank/DDBJ databases">
        <title>Genomic and Epidemiologic Investigation of an Indolent Hospital Outbreak.</title>
        <authorList>
            <person name="Johnson R.C."/>
            <person name="Deming C."/>
            <person name="Conlan S."/>
            <person name="Zellmer C.J."/>
            <person name="Michelin A.V."/>
            <person name="Lee-Lin S."/>
            <person name="Thomas P.J."/>
            <person name="Park M."/>
            <person name="Weingarten R.A."/>
            <person name="Less J."/>
            <person name="Dekker J.P."/>
            <person name="Frank K.M."/>
            <person name="Musser K.A."/>
            <person name="Mcquiston J.R."/>
            <person name="Henderson D.K."/>
            <person name="Lau A.F."/>
            <person name="Palmore T.N."/>
            <person name="Segre J.A."/>
        </authorList>
    </citation>
    <scope>NUCLEOTIDE SEQUENCE [LARGE SCALE GENOMIC DNA]</scope>
    <source>
        <strain evidence="12 13">SK-CDC1_0717</strain>
    </source>
</reference>
<protein>
    <recommendedName>
        <fullName evidence="2">histidine kinase</fullName>
        <ecNumber evidence="2">2.7.13.3</ecNumber>
    </recommendedName>
</protein>
<accession>A0A430G1Y1</accession>
<evidence type="ECO:0000256" key="8">
    <source>
        <dbReference type="SAM" id="Phobius"/>
    </source>
</evidence>
<organism evidence="12 13">
    <name type="scientific">Sphingomonas koreensis</name>
    <dbReference type="NCBI Taxonomy" id="93064"/>
    <lineage>
        <taxon>Bacteria</taxon>
        <taxon>Pseudomonadati</taxon>
        <taxon>Pseudomonadota</taxon>
        <taxon>Alphaproteobacteria</taxon>
        <taxon>Sphingomonadales</taxon>
        <taxon>Sphingomonadaceae</taxon>
        <taxon>Sphingomonas</taxon>
    </lineage>
</organism>
<dbReference type="FunFam" id="3.30.565.10:FF:000010">
    <property type="entry name" value="Sensor histidine kinase RcsC"/>
    <property type="match status" value="1"/>
</dbReference>
<dbReference type="AlphaFoldDB" id="A0A430G1Y1"/>
<comment type="caution">
    <text evidence="12">The sequence shown here is derived from an EMBL/GenBank/DDBJ whole genome shotgun (WGS) entry which is preliminary data.</text>
</comment>
<dbReference type="SMART" id="SM00028">
    <property type="entry name" value="TPR"/>
    <property type="match status" value="4"/>
</dbReference>
<feature type="signal peptide" evidence="9">
    <location>
        <begin position="1"/>
        <end position="21"/>
    </location>
</feature>
<dbReference type="SMART" id="SM00387">
    <property type="entry name" value="HATPase_c"/>
    <property type="match status" value="1"/>
</dbReference>
<dbReference type="PANTHER" id="PTHR43047">
    <property type="entry name" value="TWO-COMPONENT HISTIDINE PROTEIN KINASE"/>
    <property type="match status" value="1"/>
</dbReference>